<evidence type="ECO:0000256" key="7">
    <source>
        <dbReference type="ARBA" id="ARBA00022776"/>
    </source>
</evidence>
<dbReference type="Pfam" id="PF03464">
    <property type="entry name" value="eRF1_2"/>
    <property type="match status" value="1"/>
</dbReference>
<comment type="cofactor">
    <cofactor evidence="1 10">
        <name>a divalent metal cation</name>
        <dbReference type="ChEBI" id="CHEBI:60240"/>
    </cofactor>
</comment>
<dbReference type="GO" id="GO:0032790">
    <property type="term" value="P:ribosome disassembly"/>
    <property type="evidence" value="ECO:0007669"/>
    <property type="project" value="TreeGrafter"/>
</dbReference>
<evidence type="ECO:0000256" key="9">
    <source>
        <dbReference type="ARBA" id="ARBA00023306"/>
    </source>
</evidence>
<evidence type="ECO:0000313" key="13">
    <source>
        <dbReference type="Proteomes" id="UP000236544"/>
    </source>
</evidence>
<dbReference type="GO" id="GO:0071025">
    <property type="term" value="P:RNA surveillance"/>
    <property type="evidence" value="ECO:0007669"/>
    <property type="project" value="InterPro"/>
</dbReference>
<dbReference type="InterPro" id="IPR042226">
    <property type="entry name" value="eFR1_2_sf"/>
</dbReference>
<keyword evidence="6 10" id="KW-0479">Metal-binding</keyword>
<dbReference type="GO" id="GO:0070651">
    <property type="term" value="P:nonfunctional rRNA decay"/>
    <property type="evidence" value="ECO:0007669"/>
    <property type="project" value="TreeGrafter"/>
</dbReference>
<evidence type="ECO:0000256" key="3">
    <source>
        <dbReference type="ARBA" id="ARBA00009504"/>
    </source>
</evidence>
<dbReference type="InterPro" id="IPR005140">
    <property type="entry name" value="eRF1_Pelota-like_N"/>
</dbReference>
<dbReference type="Proteomes" id="UP000236544">
    <property type="component" value="Unassembled WGS sequence"/>
</dbReference>
<keyword evidence="4 10" id="KW-0963">Cytoplasm</keyword>
<protein>
    <recommendedName>
        <fullName evidence="10">Protein DOM34 homolog</fullName>
    </recommendedName>
</protein>
<dbReference type="GO" id="GO:0046872">
    <property type="term" value="F:metal ion binding"/>
    <property type="evidence" value="ECO:0007669"/>
    <property type="project" value="UniProtKB-KW"/>
</dbReference>
<name>A0A0P1KNB2_9SACH</name>
<dbReference type="Gene3D" id="3.30.420.60">
    <property type="entry name" value="eRF1 domain 2"/>
    <property type="match status" value="1"/>
</dbReference>
<dbReference type="GO" id="GO:0005737">
    <property type="term" value="C:cytoplasm"/>
    <property type="evidence" value="ECO:0007669"/>
    <property type="project" value="UniProtKB-SubCell"/>
</dbReference>
<dbReference type="EMBL" id="LN890542">
    <property type="protein sequence ID" value="CUS21023.1"/>
    <property type="molecule type" value="Genomic_DNA"/>
</dbReference>
<evidence type="ECO:0000256" key="1">
    <source>
        <dbReference type="ARBA" id="ARBA00001968"/>
    </source>
</evidence>
<dbReference type="SUPFAM" id="SSF53137">
    <property type="entry name" value="Translational machinery components"/>
    <property type="match status" value="1"/>
</dbReference>
<accession>A0A0P1KNB2</accession>
<dbReference type="SUPFAM" id="SSF55315">
    <property type="entry name" value="L30e-like"/>
    <property type="match status" value="1"/>
</dbReference>
<dbReference type="SUPFAM" id="SSF159065">
    <property type="entry name" value="Dom34/Pelota N-terminal domain-like"/>
    <property type="match status" value="1"/>
</dbReference>
<dbReference type="GO" id="GO:0070481">
    <property type="term" value="P:nuclear-transcribed mRNA catabolic process, non-stop decay"/>
    <property type="evidence" value="ECO:0007669"/>
    <property type="project" value="InterPro"/>
</dbReference>
<dbReference type="InterPro" id="IPR029064">
    <property type="entry name" value="Ribosomal_eL30-like_sf"/>
</dbReference>
<dbReference type="OrthoDB" id="10249111at2759"/>
<dbReference type="GO" id="GO:0006412">
    <property type="term" value="P:translation"/>
    <property type="evidence" value="ECO:0007669"/>
    <property type="project" value="UniProtKB-ARBA"/>
</dbReference>
<dbReference type="PANTHER" id="PTHR10853:SF0">
    <property type="entry name" value="PROTEIN PELOTA HOMOLOG"/>
    <property type="match status" value="1"/>
</dbReference>
<evidence type="ECO:0000313" key="12">
    <source>
        <dbReference type="EMBL" id="CUS21023.1"/>
    </source>
</evidence>
<keyword evidence="9" id="KW-0131">Cell cycle</keyword>
<dbReference type="Gene3D" id="2.30.30.870">
    <property type="entry name" value="Pelota, domain A"/>
    <property type="match status" value="1"/>
</dbReference>
<dbReference type="InterPro" id="IPR005141">
    <property type="entry name" value="eRF1_2"/>
</dbReference>
<dbReference type="InterPro" id="IPR058547">
    <property type="entry name" value="Pelota_N"/>
</dbReference>
<sequence>MKLINQITGNGNNPEQLTLLPQDKEDLFCLYNIINTDDEVIFKRMVTSKVDASGKKKITELIKLRLKIVSSEFEPQHEFLRYKGITTEDESARANIDIPLGKYFSFTIDYKYPFTLLKYDYNHFVAKQLKEACNLESRSDIAAIVLQEGIAHICLLSSFSTILKNKIEYSLPKKKRGTDVVKFDDKVEKFYKATYESMKRHFDFGQLKVILLCSPGFYAKTLFDRIMSYAQEEQNKTILANKSRFLVAHCSTGYLQGINEVLKNPAYSSRLQDAKNSKEALVMDEFLQHLNDDDSKAWYGEAEIAKASEMGAIDTLLVTDGLLRSDNLNMRKKCVGITQDVERAGGSVVVFSSLHSSGEELDRLTGLACILKFPVPDLDEFSEEDDE</sequence>
<dbReference type="FunFam" id="3.30.420.60:FF:000004">
    <property type="entry name" value="Protein DOM34 homolog"/>
    <property type="match status" value="1"/>
</dbReference>
<dbReference type="GO" id="GO:0051321">
    <property type="term" value="P:meiotic cell cycle"/>
    <property type="evidence" value="ECO:0007669"/>
    <property type="project" value="UniProtKB-KW"/>
</dbReference>
<evidence type="ECO:0000256" key="6">
    <source>
        <dbReference type="ARBA" id="ARBA00022723"/>
    </source>
</evidence>
<reference evidence="13" key="1">
    <citation type="submission" date="2015-10" db="EMBL/GenBank/DDBJ databases">
        <authorList>
            <person name="Devillers H."/>
        </authorList>
    </citation>
    <scope>NUCLEOTIDE SEQUENCE [LARGE SCALE GENOMIC DNA]</scope>
</reference>
<dbReference type="NCBIfam" id="TIGR00111">
    <property type="entry name" value="pelota"/>
    <property type="match status" value="1"/>
</dbReference>
<dbReference type="FunFam" id="3.30.1330.30:FF:000008">
    <property type="entry name" value="Protein pelota homolog"/>
    <property type="match status" value="1"/>
</dbReference>
<dbReference type="Gene3D" id="3.30.1330.30">
    <property type="match status" value="1"/>
</dbReference>
<proteinExistence type="inferred from homology"/>
<comment type="subcellular location">
    <subcellularLocation>
        <location evidence="2 10">Cytoplasm</location>
    </subcellularLocation>
</comment>
<keyword evidence="5" id="KW-0132">Cell division</keyword>
<dbReference type="Pfam" id="PF26356">
    <property type="entry name" value="Pelota_N"/>
    <property type="match status" value="1"/>
</dbReference>
<comment type="similarity">
    <text evidence="3 10">Belongs to the eukaryotic release factor 1 family. Pelota subfamily.</text>
</comment>
<evidence type="ECO:0000256" key="8">
    <source>
        <dbReference type="ARBA" id="ARBA00023254"/>
    </source>
</evidence>
<evidence type="ECO:0000259" key="11">
    <source>
        <dbReference type="SMART" id="SM01194"/>
    </source>
</evidence>
<keyword evidence="7" id="KW-0498">Mitosis</keyword>
<dbReference type="InterPro" id="IPR004405">
    <property type="entry name" value="TF_pelota"/>
</dbReference>
<dbReference type="InterPro" id="IPR038069">
    <property type="entry name" value="Pelota/DOM34_N"/>
</dbReference>
<dbReference type="InterPro" id="IPR005142">
    <property type="entry name" value="eRF1_3"/>
</dbReference>
<dbReference type="Pfam" id="PF03465">
    <property type="entry name" value="eRF1_3"/>
    <property type="match status" value="1"/>
</dbReference>
<dbReference type="SMART" id="SM01194">
    <property type="entry name" value="eRF1_1"/>
    <property type="match status" value="1"/>
</dbReference>
<dbReference type="AlphaFoldDB" id="A0A0P1KNB2"/>
<evidence type="ECO:0000256" key="4">
    <source>
        <dbReference type="ARBA" id="ARBA00022490"/>
    </source>
</evidence>
<keyword evidence="13" id="KW-1185">Reference proteome</keyword>
<evidence type="ECO:0000256" key="2">
    <source>
        <dbReference type="ARBA" id="ARBA00004496"/>
    </source>
</evidence>
<gene>
    <name evidence="12" type="ORF">LAQU0_S02e04016g</name>
</gene>
<keyword evidence="8" id="KW-0469">Meiosis</keyword>
<dbReference type="GO" id="GO:1990533">
    <property type="term" value="C:Dom34-Hbs1 complex"/>
    <property type="evidence" value="ECO:0007669"/>
    <property type="project" value="UniProtKB-ARBA"/>
</dbReference>
<organism evidence="12 13">
    <name type="scientific">Lachancea quebecensis</name>
    <dbReference type="NCBI Taxonomy" id="1654605"/>
    <lineage>
        <taxon>Eukaryota</taxon>
        <taxon>Fungi</taxon>
        <taxon>Dikarya</taxon>
        <taxon>Ascomycota</taxon>
        <taxon>Saccharomycotina</taxon>
        <taxon>Saccharomycetes</taxon>
        <taxon>Saccharomycetales</taxon>
        <taxon>Saccharomycetaceae</taxon>
        <taxon>Lachancea</taxon>
    </lineage>
</organism>
<evidence type="ECO:0000256" key="5">
    <source>
        <dbReference type="ARBA" id="ARBA00022618"/>
    </source>
</evidence>
<comment type="function">
    <text evidence="10">Component of the Dom34-Hbs1 complex, a complex that recognizes stalled ribosomes and triggers the No-Go Decay (NGD) pathway (PubMed:20890290). In the Dom34-Hbs1 complex, dom34 recognizes ribosomes stalled at the 3' end of an mRNA and engages stalled ribosomes by destabilizing mRNA in the mRNA channel. Following ribosome-binding, the Dom34-Hbs1 complex promotes the disassembly of stalled ribosomes, followed by degradation of damaged mRNAs as part of the NGD pathway.</text>
</comment>
<dbReference type="GO" id="GO:0070966">
    <property type="term" value="P:nuclear-transcribed mRNA catabolic process, no-go decay"/>
    <property type="evidence" value="ECO:0007669"/>
    <property type="project" value="InterPro"/>
</dbReference>
<feature type="domain" description="eRF1/Pelota-like N-terminal" evidence="11">
    <location>
        <begin position="1"/>
        <end position="134"/>
    </location>
</feature>
<dbReference type="PANTHER" id="PTHR10853">
    <property type="entry name" value="PELOTA"/>
    <property type="match status" value="1"/>
</dbReference>
<evidence type="ECO:0000256" key="10">
    <source>
        <dbReference type="RuleBase" id="RU362019"/>
    </source>
</evidence>
<dbReference type="GO" id="GO:0051301">
    <property type="term" value="P:cell division"/>
    <property type="evidence" value="ECO:0007669"/>
    <property type="project" value="UniProtKB-KW"/>
</dbReference>